<name>A0A3P3QZ42_9FIRM</name>
<comment type="caution">
    <text evidence="2">The sequence shown here is derived from an EMBL/GenBank/DDBJ whole genome shotgun (WGS) entry which is preliminary data.</text>
</comment>
<dbReference type="InterPro" id="IPR001539">
    <property type="entry name" value="Peptidase_U32"/>
</dbReference>
<evidence type="ECO:0000313" key="3">
    <source>
        <dbReference type="Proteomes" id="UP000272490"/>
    </source>
</evidence>
<reference evidence="2 3" key="1">
    <citation type="submission" date="2018-11" db="EMBL/GenBank/DDBJ databases">
        <title>Genome sequencing of Lachnoanaerobaculum sp. KCOM 2030 (= ChDC B114).</title>
        <authorList>
            <person name="Kook J.-K."/>
            <person name="Park S.-N."/>
            <person name="Lim Y.K."/>
        </authorList>
    </citation>
    <scope>NUCLEOTIDE SEQUENCE [LARGE SCALE GENOMIC DNA]</scope>
    <source>
        <strain evidence="2 3">KCOM 2030</strain>
    </source>
</reference>
<sequence>MNNVELLAPAGSYESLVAAVNAGADAVYIGGKKFSARAYADNPEEDILIKGIEYAHTFGVNVYMTVNTLLKESEIGELFDYIKTYYNAGVDAVIVQDLGVFEFIRKHFPKLSIHASTQMTITGSYGAIFLKNQGASRIVPAREISLEEIRDIDKKCDIEIECFVHGALCYSYSGQCLMSSMIGGRSGNRGRCAQTCRLPYDVYEGDKKLNKADERNLLSCKDLCSLDILPDLIEAGIDSLKIEGRMKAPRYTAGVVSIWRKYLDLYNEKGRAGYKVDKADRKLLLDLFDRGGQTDGYYKEHNGKDMIALHEKPVNKQVNSEYFDYLDKTFVEGKKWLPVSGSIRLKENTPIIFDVSVNNLNEVYGRDKEFDNFLSVEIIGDIPQPAKNKAVSFEDVDKQLKKTGNSRFYFENLSIELDDNLFIPLKALNEIRREALDKLEEKILTRYTRDDSDIREYEGFINHVISSEKKESEGVKLNILCENMEQIDGAIQFAREEGIVFDEISIESELLGYEGITEKINTVKSYSSACNLYMPHIFRDEAKKFFNKYLDNIKDFKFDNFIVRSLEEIFYINDNIDASASIILDYNIYAYNKSTIDFYNEKFNVKRLTYPLELNLNEMKQLGNPGNEMVAYGKIPMMVSAQCLKKTTKGCDHKKEVLVLKDRKNSDMQVKTHCDFCYNTILNSKPLSVIGMVKDIKKIAPETLRLWFTTENAREAKAVIRKYFDYFIKGLDVENVSDFTRGHLKRGIE</sequence>
<dbReference type="PANTHER" id="PTHR30217">
    <property type="entry name" value="PEPTIDASE U32 FAMILY"/>
    <property type="match status" value="1"/>
</dbReference>
<evidence type="ECO:0000259" key="1">
    <source>
        <dbReference type="Pfam" id="PF12392"/>
    </source>
</evidence>
<dbReference type="InterPro" id="IPR051454">
    <property type="entry name" value="RNA/ubiquinone_mod_enzymes"/>
</dbReference>
<accession>A0A3P3QZ42</accession>
<dbReference type="Proteomes" id="UP000272490">
    <property type="component" value="Unassembled WGS sequence"/>
</dbReference>
<dbReference type="Pfam" id="PF12392">
    <property type="entry name" value="DUF3656"/>
    <property type="match status" value="1"/>
</dbReference>
<dbReference type="RefSeq" id="WP_128672879.1">
    <property type="nucleotide sequence ID" value="NZ_RRCO01000001.1"/>
</dbReference>
<dbReference type="PROSITE" id="PS01276">
    <property type="entry name" value="PEPTIDASE_U32"/>
    <property type="match status" value="1"/>
</dbReference>
<keyword evidence="3" id="KW-1185">Reference proteome</keyword>
<proteinExistence type="predicted"/>
<feature type="domain" description="Peptidase U32 collagenase" evidence="1">
    <location>
        <begin position="326"/>
        <end position="443"/>
    </location>
</feature>
<gene>
    <name evidence="2" type="ORF">EHV10_00295</name>
</gene>
<dbReference type="EMBL" id="RRCO01000001">
    <property type="protein sequence ID" value="RRJ26506.1"/>
    <property type="molecule type" value="Genomic_DNA"/>
</dbReference>
<dbReference type="PANTHER" id="PTHR30217:SF10">
    <property type="entry name" value="23S RRNA 5-HYDROXYCYTIDINE C2501 SYNTHASE"/>
    <property type="match status" value="1"/>
</dbReference>
<dbReference type="AlphaFoldDB" id="A0A3P3QZ42"/>
<dbReference type="OrthoDB" id="9807498at2"/>
<protein>
    <submittedName>
        <fullName evidence="2">U32 family peptidase</fullName>
    </submittedName>
</protein>
<dbReference type="Pfam" id="PF01136">
    <property type="entry name" value="Peptidase_U32"/>
    <property type="match status" value="2"/>
</dbReference>
<dbReference type="InterPro" id="IPR020988">
    <property type="entry name" value="Pept_U32_collagenase"/>
</dbReference>
<organism evidence="2 3">
    <name type="scientific">Lachnoanaerobaculum gingivalis</name>
    <dbReference type="NCBI Taxonomy" id="2490855"/>
    <lineage>
        <taxon>Bacteria</taxon>
        <taxon>Bacillati</taxon>
        <taxon>Bacillota</taxon>
        <taxon>Clostridia</taxon>
        <taxon>Lachnospirales</taxon>
        <taxon>Lachnospiraceae</taxon>
        <taxon>Lachnoanaerobaculum</taxon>
    </lineage>
</organism>
<evidence type="ECO:0000313" key="2">
    <source>
        <dbReference type="EMBL" id="RRJ26506.1"/>
    </source>
</evidence>